<reference evidence="1 2" key="1">
    <citation type="journal article" date="2021" name="Front. Genet.">
        <title>Chromosome-Level Genome Assembly Reveals Significant Gene Expansion in the Toll and IMD Signaling Pathways of Dendrolimus kikuchii.</title>
        <authorList>
            <person name="Zhou J."/>
            <person name="Wu P."/>
            <person name="Xiong Z."/>
            <person name="Liu N."/>
            <person name="Zhao N."/>
            <person name="Ji M."/>
            <person name="Qiu Y."/>
            <person name="Yang B."/>
        </authorList>
    </citation>
    <scope>NUCLEOTIDE SEQUENCE [LARGE SCALE GENOMIC DNA]</scope>
    <source>
        <strain evidence="1">Ann1</strain>
    </source>
</reference>
<evidence type="ECO:0000313" key="1">
    <source>
        <dbReference type="EMBL" id="KAJ0175480.1"/>
    </source>
</evidence>
<dbReference type="Proteomes" id="UP000824533">
    <property type="component" value="Linkage Group LG15"/>
</dbReference>
<organism evidence="1 2">
    <name type="scientific">Dendrolimus kikuchii</name>
    <dbReference type="NCBI Taxonomy" id="765133"/>
    <lineage>
        <taxon>Eukaryota</taxon>
        <taxon>Metazoa</taxon>
        <taxon>Ecdysozoa</taxon>
        <taxon>Arthropoda</taxon>
        <taxon>Hexapoda</taxon>
        <taxon>Insecta</taxon>
        <taxon>Pterygota</taxon>
        <taxon>Neoptera</taxon>
        <taxon>Endopterygota</taxon>
        <taxon>Lepidoptera</taxon>
        <taxon>Glossata</taxon>
        <taxon>Ditrysia</taxon>
        <taxon>Bombycoidea</taxon>
        <taxon>Lasiocampidae</taxon>
        <taxon>Dendrolimus</taxon>
    </lineage>
</organism>
<accession>A0ACC1CVC0</accession>
<proteinExistence type="predicted"/>
<name>A0ACC1CVC0_9NEOP</name>
<evidence type="ECO:0000313" key="2">
    <source>
        <dbReference type="Proteomes" id="UP000824533"/>
    </source>
</evidence>
<gene>
    <name evidence="1" type="ORF">K1T71_008639</name>
</gene>
<comment type="caution">
    <text evidence="1">The sequence shown here is derived from an EMBL/GenBank/DDBJ whole genome shotgun (WGS) entry which is preliminary data.</text>
</comment>
<sequence>MLIPKCLLFMVFITITQCRVPDKVFCANEKCNEPISEARTLLNYNSGDPDLISFRGNAKSLVFMKSAGTNSDLWFVEIGDKTGFVNKQFLKETKILSRKPKFEFPLEDALRKESEVQPDKVQKAHEVIEGTTIYTTESIPLTEPTPVPPFLPMPSPDVLPHEEEKTSIKESSEIDDTIPQHNSNENNEDPASNNSEQEIEIVSNDNIPDENKEQEVNKEDKTNENIPEGDLTYPTIEKPETDESILKRFNIKTKDNNVEVQSEPLSSNSGELETEDVQPENEISNNQENNSELDVHNKSSNKGNESEIIEKYLPDENINHEKDNSEIKKAIITESDDIQKQVETNQSKISSEEELMKYVETTEEVTLQNHTEKVTDEINDKENINNLEQTLSQSELPKEETVKNLQNQIIDEPTDGDSLSDNNITDDIKYLDDDEMDDEEIDDGEIDDLNDNNVNYIENNNNDINNNKDINNNQNSETTWQASKNTLPPIFHEEPLTIPAKFDTESPLTSTLNPNYMENNQPEQDITNSVYITEEPKNDESYSSTENILNELSDNNNDVPISTTETPQTETAESLLSNMYSSIADIWPSTTEEPKSIFNHEDYPPYEKEKVDGEGSFSFISYLLSSISSVVGSRDQTKALFAATGGSCFTDDYCDGASTEHNNRLLTFLLTTASSVLLFTLGYYYLDNRRQDGRLIGTINSLQRDLLFTTKECEILKEELASTKTKLAGIEDSSFGMDDMVQSLKEEINELKAQNERLRNSLDDNEKLLRVSENTAGELQNTLGEVEHTLSELLGERAVAEEQIAELNGKLQAFEEELISVSRDRDNFQLKYVSAETALEEAKKLNKQLDEINKKLAEANNTISLQKHEINALKEAIKELKTGFNSNVDATSLIDHIEIKAKLSKALEEKNSLASQFEIEHNERKRLADELQITQETLHTSSQQATEAMTRLEVLGKYFQERESDLMKELSTKEALWLSKQGESASTVEKIELLQQEVQRYKEKCDALTLELAEQESNRRSAVGEVEARAHNAWLEARAAKREADAARDEAAALRRKLASLSTHPTADGAASPHHKVSSPLEGGENVLPPGALPPLAFLPPPLLPPLPRPPPLGRLPSPHPPRIGARDYSPDSRYSPGSRYSPVSRYSPETVRYSPDSRYSPRRRSPYSPRSRRRSRDRYDQGRGSRTRNGPPDTETEYNSDSPSREPRHRRRYSRHSGPSSGSGCSSESEK</sequence>
<keyword evidence="2" id="KW-1185">Reference proteome</keyword>
<dbReference type="EMBL" id="CM034401">
    <property type="protein sequence ID" value="KAJ0175480.1"/>
    <property type="molecule type" value="Genomic_DNA"/>
</dbReference>
<protein>
    <submittedName>
        <fullName evidence="1">Uncharacterized protein</fullName>
    </submittedName>
</protein>